<dbReference type="EMBL" id="BJVQ01000008">
    <property type="protein sequence ID" value="GEL45912.1"/>
    <property type="molecule type" value="Genomic_DNA"/>
</dbReference>
<dbReference type="InterPro" id="IPR025877">
    <property type="entry name" value="MobA-like_NTP_Trfase"/>
</dbReference>
<dbReference type="InterPro" id="IPR050093">
    <property type="entry name" value="ABC_SmlMolc_Importer"/>
</dbReference>
<organism evidence="6 8">
    <name type="scientific">Cellulomonas hominis</name>
    <dbReference type="NCBI Taxonomy" id="156981"/>
    <lineage>
        <taxon>Bacteria</taxon>
        <taxon>Bacillati</taxon>
        <taxon>Actinomycetota</taxon>
        <taxon>Actinomycetes</taxon>
        <taxon>Micrococcales</taxon>
        <taxon>Cellulomonadaceae</taxon>
        <taxon>Cellulomonas</taxon>
    </lineage>
</organism>
<proteinExistence type="predicted"/>
<accession>A0A511F9I7</accession>
<evidence type="ECO:0000313" key="7">
    <source>
        <dbReference type="EMBL" id="MBB5472951.1"/>
    </source>
</evidence>
<dbReference type="Gene3D" id="3.90.550.10">
    <property type="entry name" value="Spore Coat Polysaccharide Biosynthesis Protein SpsA, Chain A"/>
    <property type="match status" value="1"/>
</dbReference>
<dbReference type="InterPro" id="IPR027417">
    <property type="entry name" value="P-loop_NTPase"/>
</dbReference>
<dbReference type="PROSITE" id="PS00211">
    <property type="entry name" value="ABC_TRANSPORTER_1"/>
    <property type="match status" value="1"/>
</dbReference>
<dbReference type="PANTHER" id="PTHR42781">
    <property type="entry name" value="SPERMIDINE/PUTRESCINE IMPORT ATP-BINDING PROTEIN POTA"/>
    <property type="match status" value="1"/>
</dbReference>
<protein>
    <submittedName>
        <fullName evidence="7">ABC-type nitrate/sulfonate/bicarbonate transport system ATPase subunit/molybdopterin-guanine dinucleotide biosynthesis protein A</fullName>
    </submittedName>
</protein>
<evidence type="ECO:0000313" key="6">
    <source>
        <dbReference type="EMBL" id="GEL45912.1"/>
    </source>
</evidence>
<dbReference type="PANTHER" id="PTHR42781:SF4">
    <property type="entry name" value="SPERMIDINE_PUTRESCINE IMPORT ATP-BINDING PROTEIN POTA"/>
    <property type="match status" value="1"/>
</dbReference>
<gene>
    <name evidence="6" type="ORF">CHO01_10280</name>
    <name evidence="7" type="ORF">HNR08_001687</name>
</gene>
<dbReference type="Gene3D" id="3.40.50.300">
    <property type="entry name" value="P-loop containing nucleotide triphosphate hydrolases"/>
    <property type="match status" value="1"/>
</dbReference>
<dbReference type="SUPFAM" id="SSF52540">
    <property type="entry name" value="P-loop containing nucleoside triphosphate hydrolases"/>
    <property type="match status" value="1"/>
</dbReference>
<dbReference type="SMART" id="SM00382">
    <property type="entry name" value="AAA"/>
    <property type="match status" value="1"/>
</dbReference>
<comment type="caution">
    <text evidence="6">The sequence shown here is derived from an EMBL/GenBank/DDBJ whole genome shotgun (WGS) entry which is preliminary data.</text>
</comment>
<feature type="domain" description="ABC transporter" evidence="5">
    <location>
        <begin position="1"/>
        <end position="235"/>
    </location>
</feature>
<name>A0A511F9I7_9CELL</name>
<evidence type="ECO:0000313" key="8">
    <source>
        <dbReference type="Proteomes" id="UP000321723"/>
    </source>
</evidence>
<keyword evidence="2" id="KW-0547">Nucleotide-binding</keyword>
<dbReference type="SUPFAM" id="SSF53448">
    <property type="entry name" value="Nucleotide-diphospho-sugar transferases"/>
    <property type="match status" value="1"/>
</dbReference>
<evidence type="ECO:0000256" key="1">
    <source>
        <dbReference type="ARBA" id="ARBA00022448"/>
    </source>
</evidence>
<dbReference type="EMBL" id="JACHDN010000001">
    <property type="protein sequence ID" value="MBB5472951.1"/>
    <property type="molecule type" value="Genomic_DNA"/>
</dbReference>
<dbReference type="PROSITE" id="PS50893">
    <property type="entry name" value="ABC_TRANSPORTER_2"/>
    <property type="match status" value="1"/>
</dbReference>
<keyword evidence="1" id="KW-0813">Transport</keyword>
<dbReference type="Proteomes" id="UP000564629">
    <property type="component" value="Unassembled WGS sequence"/>
</dbReference>
<evidence type="ECO:0000259" key="5">
    <source>
        <dbReference type="PROSITE" id="PS50893"/>
    </source>
</evidence>
<dbReference type="Pfam" id="PF00005">
    <property type="entry name" value="ABC_tran"/>
    <property type="match status" value="1"/>
</dbReference>
<dbReference type="GO" id="GO:0016887">
    <property type="term" value="F:ATP hydrolysis activity"/>
    <property type="evidence" value="ECO:0007669"/>
    <property type="project" value="InterPro"/>
</dbReference>
<keyword evidence="8" id="KW-1185">Reference proteome</keyword>
<sequence>MTGLDAHLRVARGAFTLDLPLTAAPGEVVALIGPNGAGKSTALRALAGLLPLDRGRVLLGGRTLDGPGVHVPPERRGCGVVFQDHLLVGHLSARENVAFGPRARRVPARVARATADAWLDRLGLAAHGGARASTLSGGQAQRVALARALATDPGLLLLDEPFAALDAETRGAVRDVLRAHLAERPCPVVLVTHDAADAADLADRAVVLVDGRPVAELGRAELAAAWDAGAATVPWRGGAGATGALAAEPEPEEPPLPDLTVGVVVLAGGTARRIGGGDKTALDVGGRPILHRLLDDLAPLPTVVVADPPPAADAALFPHARWVRESPAGAGPAVALAAGVAALPDVEAVVAVAGDQPFAGPVVPRLVRALADHPEVDAALGVDADGREQPLLAVYRTAAVRMRLAAVRPGQALRTVRVGLRVHPVPLTGTEGLDVDDAADLARARDAADHPAH</sequence>
<dbReference type="InterPro" id="IPR003439">
    <property type="entry name" value="ABC_transporter-like_ATP-bd"/>
</dbReference>
<dbReference type="InterPro" id="IPR003593">
    <property type="entry name" value="AAA+_ATPase"/>
</dbReference>
<reference evidence="6 8" key="1">
    <citation type="submission" date="2019-07" db="EMBL/GenBank/DDBJ databases">
        <title>Whole genome shotgun sequence of Cellulomonas hominis NBRC 16055.</title>
        <authorList>
            <person name="Hosoyama A."/>
            <person name="Uohara A."/>
            <person name="Ohji S."/>
            <person name="Ichikawa N."/>
        </authorList>
    </citation>
    <scope>NUCLEOTIDE SEQUENCE [LARGE SCALE GENOMIC DNA]</scope>
    <source>
        <strain evidence="6 8">NBRC 16055</strain>
    </source>
</reference>
<dbReference type="RefSeq" id="WP_183834944.1">
    <property type="nucleotide sequence ID" value="NZ_BJVQ01000008.1"/>
</dbReference>
<feature type="region of interest" description="Disordered" evidence="4">
    <location>
        <begin position="239"/>
        <end position="258"/>
    </location>
</feature>
<evidence type="ECO:0000256" key="4">
    <source>
        <dbReference type="SAM" id="MobiDB-lite"/>
    </source>
</evidence>
<dbReference type="InterPro" id="IPR017871">
    <property type="entry name" value="ABC_transporter-like_CS"/>
</dbReference>
<evidence type="ECO:0000256" key="2">
    <source>
        <dbReference type="ARBA" id="ARBA00022741"/>
    </source>
</evidence>
<evidence type="ECO:0000313" key="9">
    <source>
        <dbReference type="Proteomes" id="UP000564629"/>
    </source>
</evidence>
<reference evidence="7 9" key="2">
    <citation type="submission" date="2020-08" db="EMBL/GenBank/DDBJ databases">
        <title>Sequencing the genomes of 1000 actinobacteria strains.</title>
        <authorList>
            <person name="Klenk H.-P."/>
        </authorList>
    </citation>
    <scope>NUCLEOTIDE SEQUENCE [LARGE SCALE GENOMIC DNA]</scope>
    <source>
        <strain evidence="7 9">DSM 9581</strain>
    </source>
</reference>
<dbReference type="GO" id="GO:0005524">
    <property type="term" value="F:ATP binding"/>
    <property type="evidence" value="ECO:0007669"/>
    <property type="project" value="UniProtKB-KW"/>
</dbReference>
<dbReference type="Pfam" id="PF12804">
    <property type="entry name" value="NTP_transf_3"/>
    <property type="match status" value="1"/>
</dbReference>
<evidence type="ECO:0000256" key="3">
    <source>
        <dbReference type="ARBA" id="ARBA00022840"/>
    </source>
</evidence>
<dbReference type="InterPro" id="IPR029044">
    <property type="entry name" value="Nucleotide-diphossugar_trans"/>
</dbReference>
<dbReference type="Proteomes" id="UP000321723">
    <property type="component" value="Unassembled WGS sequence"/>
</dbReference>
<keyword evidence="3" id="KW-0067">ATP-binding</keyword>
<dbReference type="AlphaFoldDB" id="A0A511F9I7"/>
<dbReference type="GO" id="GO:0016779">
    <property type="term" value="F:nucleotidyltransferase activity"/>
    <property type="evidence" value="ECO:0007669"/>
    <property type="project" value="UniProtKB-ARBA"/>
</dbReference>